<protein>
    <submittedName>
        <fullName evidence="1">Uncharacterized protein</fullName>
    </submittedName>
</protein>
<name>A0A0W0FYB3_MONRR</name>
<gene>
    <name evidence="1" type="ORF">WG66_6089</name>
</gene>
<evidence type="ECO:0000313" key="1">
    <source>
        <dbReference type="EMBL" id="KTB41331.1"/>
    </source>
</evidence>
<accession>A0A0W0FYB3</accession>
<comment type="caution">
    <text evidence="1">The sequence shown here is derived from an EMBL/GenBank/DDBJ whole genome shotgun (WGS) entry which is preliminary data.</text>
</comment>
<sequence>MFAQHILVEGT</sequence>
<organism evidence="1 2">
    <name type="scientific">Moniliophthora roreri</name>
    <name type="common">Frosty pod rot fungus</name>
    <name type="synonym">Monilia roreri</name>
    <dbReference type="NCBI Taxonomy" id="221103"/>
    <lineage>
        <taxon>Eukaryota</taxon>
        <taxon>Fungi</taxon>
        <taxon>Dikarya</taxon>
        <taxon>Basidiomycota</taxon>
        <taxon>Agaricomycotina</taxon>
        <taxon>Agaricomycetes</taxon>
        <taxon>Agaricomycetidae</taxon>
        <taxon>Agaricales</taxon>
        <taxon>Marasmiineae</taxon>
        <taxon>Marasmiaceae</taxon>
        <taxon>Moniliophthora</taxon>
    </lineage>
</organism>
<evidence type="ECO:0000313" key="2">
    <source>
        <dbReference type="Proteomes" id="UP000054988"/>
    </source>
</evidence>
<dbReference type="EMBL" id="LATX01001484">
    <property type="protein sequence ID" value="KTB41331.1"/>
    <property type="molecule type" value="Genomic_DNA"/>
</dbReference>
<dbReference type="Proteomes" id="UP000054988">
    <property type="component" value="Unassembled WGS sequence"/>
</dbReference>
<reference evidence="1 2" key="1">
    <citation type="submission" date="2015-12" db="EMBL/GenBank/DDBJ databases">
        <title>Draft genome sequence of Moniliophthora roreri, the causal agent of frosty pod rot of cacao.</title>
        <authorList>
            <person name="Aime M.C."/>
            <person name="Diaz-Valderrama J.R."/>
            <person name="Kijpornyongpan T."/>
            <person name="Phillips-Mora W."/>
        </authorList>
    </citation>
    <scope>NUCLEOTIDE SEQUENCE [LARGE SCALE GENOMIC DNA]</scope>
    <source>
        <strain evidence="1 2">MCA 2952</strain>
    </source>
</reference>
<proteinExistence type="predicted"/>